<evidence type="ECO:0000313" key="3">
    <source>
        <dbReference type="Proteomes" id="UP000035963"/>
    </source>
</evidence>
<dbReference type="PANTHER" id="PTHR37549">
    <property type="entry name" value="LIPOPROTEIN LPRI"/>
    <property type="match status" value="1"/>
</dbReference>
<evidence type="ECO:0008006" key="4">
    <source>
        <dbReference type="Google" id="ProtNLM"/>
    </source>
</evidence>
<proteinExistence type="predicted"/>
<sequence>MTLFKTALITAILLSSPLVAHATSFDCNRGHSVAEKLICHNPDLSKLDDELGKLYWKARRAVANTRSFRADSDAKWTWRETHCTDETCLTTWYSGRIEELQRLVDDLQFIAKPAPVRTASEQALPEPTIAIGQCTVAQPGMISLDHCRSLMKANMHWKYDVHGGDWFCGVAVLDESKLPKVSLQ</sequence>
<feature type="chain" id="PRO_5005249351" description="Lipoprotein" evidence="1">
    <location>
        <begin position="23"/>
        <end position="184"/>
    </location>
</feature>
<keyword evidence="1" id="KW-0732">Signal</keyword>
<name>A0A0J1CVG4_9BURK</name>
<keyword evidence="3" id="KW-1185">Reference proteome</keyword>
<dbReference type="PANTHER" id="PTHR37549:SF1">
    <property type="entry name" value="LIPOPROTEIN LPRI"/>
    <property type="match status" value="1"/>
</dbReference>
<evidence type="ECO:0000256" key="1">
    <source>
        <dbReference type="SAM" id="SignalP"/>
    </source>
</evidence>
<feature type="signal peptide" evidence="1">
    <location>
        <begin position="1"/>
        <end position="22"/>
    </location>
</feature>
<dbReference type="PATRIC" id="fig|908627.4.peg.4322"/>
<protein>
    <recommendedName>
        <fullName evidence="4">Lipoprotein</fullName>
    </recommendedName>
</protein>
<dbReference type="InterPro" id="IPR052755">
    <property type="entry name" value="Lysozyme_Inhibitor_LprI"/>
</dbReference>
<dbReference type="GO" id="GO:0005576">
    <property type="term" value="C:extracellular region"/>
    <property type="evidence" value="ECO:0007669"/>
    <property type="project" value="TreeGrafter"/>
</dbReference>
<dbReference type="EMBL" id="AEJF01000122">
    <property type="protein sequence ID" value="KLU24569.1"/>
    <property type="molecule type" value="Genomic_DNA"/>
</dbReference>
<accession>A0A0J1CVG4</accession>
<evidence type="ECO:0000313" key="2">
    <source>
        <dbReference type="EMBL" id="KLU24569.1"/>
    </source>
</evidence>
<gene>
    <name evidence="2" type="ORF">EOS_19300</name>
</gene>
<dbReference type="AlphaFoldDB" id="A0A0J1CVG4"/>
<dbReference type="Proteomes" id="UP000035963">
    <property type="component" value="Unassembled WGS sequence"/>
</dbReference>
<organism evidence="2 3">
    <name type="scientific">Caballeronia mineralivorans PML1(12)</name>
    <dbReference type="NCBI Taxonomy" id="908627"/>
    <lineage>
        <taxon>Bacteria</taxon>
        <taxon>Pseudomonadati</taxon>
        <taxon>Pseudomonadota</taxon>
        <taxon>Betaproteobacteria</taxon>
        <taxon>Burkholderiales</taxon>
        <taxon>Burkholderiaceae</taxon>
        <taxon>Caballeronia</taxon>
    </lineage>
</organism>
<comment type="caution">
    <text evidence="2">The sequence shown here is derived from an EMBL/GenBank/DDBJ whole genome shotgun (WGS) entry which is preliminary data.</text>
</comment>
<dbReference type="OrthoDB" id="5450120at2"/>
<reference evidence="2 3" key="1">
    <citation type="journal article" date="2015" name="Genome Announc.">
        <title>Draft Genome Sequence of Burkholderia sp. Strain PML1(12), an Ectomycorrhizosphere-Inhabiting Bacterium with Effective Mineral-Weathering Ability.</title>
        <authorList>
            <person name="Uroz S."/>
            <person name="Oger P."/>
        </authorList>
    </citation>
    <scope>NUCLEOTIDE SEQUENCE [LARGE SCALE GENOMIC DNA]</scope>
    <source>
        <strain evidence="3">PML1(12)</strain>
    </source>
</reference>